<sequence>MNMKLYIILMVAFALWMMLAGIAHSRALNARRESSPVKNEIRLIFAETVSGKAAELKHSLRLEQHGPGVCLCCTACRFCKWIMVEERGQKKNKRICVTQHTPQCCDSCRNMA</sequence>
<comment type="caution">
    <text evidence="2">The sequence shown here is derived from an EMBL/GenBank/DDBJ whole genome shotgun (WGS) entry which is preliminary data.</text>
</comment>
<evidence type="ECO:0008006" key="4">
    <source>
        <dbReference type="Google" id="ProtNLM"/>
    </source>
</evidence>
<accession>A0A2V3IJK8</accession>
<evidence type="ECO:0000313" key="2">
    <source>
        <dbReference type="EMBL" id="PXF42251.1"/>
    </source>
</evidence>
<reference evidence="2 3" key="1">
    <citation type="journal article" date="2018" name="Mol. Biol. Evol.">
        <title>Analysis of the draft genome of the red seaweed Gracilariopsis chorda provides insights into genome size evolution in Rhodophyta.</title>
        <authorList>
            <person name="Lee J."/>
            <person name="Yang E.C."/>
            <person name="Graf L."/>
            <person name="Yang J.H."/>
            <person name="Qiu H."/>
            <person name="Zel Zion U."/>
            <person name="Chan C.X."/>
            <person name="Stephens T.G."/>
            <person name="Weber A.P.M."/>
            <person name="Boo G.H."/>
            <person name="Boo S.M."/>
            <person name="Kim K.M."/>
            <person name="Shin Y."/>
            <person name="Jung M."/>
            <person name="Lee S.J."/>
            <person name="Yim H.S."/>
            <person name="Lee J.H."/>
            <person name="Bhattacharya D."/>
            <person name="Yoon H.S."/>
        </authorList>
    </citation>
    <scope>NUCLEOTIDE SEQUENCE [LARGE SCALE GENOMIC DNA]</scope>
    <source>
        <strain evidence="2 3">SKKU-2015</strain>
        <tissue evidence="2">Whole body</tissue>
    </source>
</reference>
<evidence type="ECO:0000256" key="1">
    <source>
        <dbReference type="SAM" id="SignalP"/>
    </source>
</evidence>
<protein>
    <recommendedName>
        <fullName evidence="4">Epidermal patterning factor-like protein</fullName>
    </recommendedName>
</protein>
<evidence type="ECO:0000313" key="3">
    <source>
        <dbReference type="Proteomes" id="UP000247409"/>
    </source>
</evidence>
<proteinExistence type="predicted"/>
<dbReference type="AlphaFoldDB" id="A0A2V3IJK8"/>
<feature type="chain" id="PRO_5015960596" description="Epidermal patterning factor-like protein" evidence="1">
    <location>
        <begin position="26"/>
        <end position="112"/>
    </location>
</feature>
<gene>
    <name evidence="2" type="ORF">BWQ96_08029</name>
</gene>
<feature type="signal peptide" evidence="1">
    <location>
        <begin position="1"/>
        <end position="25"/>
    </location>
</feature>
<name>A0A2V3IJK8_9FLOR</name>
<organism evidence="2 3">
    <name type="scientific">Gracilariopsis chorda</name>
    <dbReference type="NCBI Taxonomy" id="448386"/>
    <lineage>
        <taxon>Eukaryota</taxon>
        <taxon>Rhodophyta</taxon>
        <taxon>Florideophyceae</taxon>
        <taxon>Rhodymeniophycidae</taxon>
        <taxon>Gracilariales</taxon>
        <taxon>Gracilariaceae</taxon>
        <taxon>Gracilariopsis</taxon>
    </lineage>
</organism>
<dbReference type="EMBL" id="NBIV01000170">
    <property type="protein sequence ID" value="PXF42251.1"/>
    <property type="molecule type" value="Genomic_DNA"/>
</dbReference>
<dbReference type="Proteomes" id="UP000247409">
    <property type="component" value="Unassembled WGS sequence"/>
</dbReference>
<keyword evidence="1" id="KW-0732">Signal</keyword>
<keyword evidence="3" id="KW-1185">Reference proteome</keyword>